<name>A0A9N7YJE6_PLEPL</name>
<dbReference type="Proteomes" id="UP001153269">
    <property type="component" value="Unassembled WGS sequence"/>
</dbReference>
<accession>A0A9N7YJE6</accession>
<evidence type="ECO:0000313" key="3">
    <source>
        <dbReference type="Proteomes" id="UP001153269"/>
    </source>
</evidence>
<dbReference type="AlphaFoldDB" id="A0A9N7YJE6"/>
<reference evidence="2" key="1">
    <citation type="submission" date="2020-03" db="EMBL/GenBank/DDBJ databases">
        <authorList>
            <person name="Weist P."/>
        </authorList>
    </citation>
    <scope>NUCLEOTIDE SEQUENCE</scope>
</reference>
<evidence type="ECO:0000313" key="2">
    <source>
        <dbReference type="EMBL" id="CAB1429092.1"/>
    </source>
</evidence>
<sequence>MKKENQGPVQHGDFPQSKFSSSQLNHSLPGNRAEKKSRLRRNPPPPSFTSPLHRRGSSRERCEEVEVQIEQTREGERGKRRRERKLCTISLAHMGTVPERGSDNRTTCRQGQEAGTGRLAHALAPALTRSEGSLEEFLGGGTLDGVTGSIKPFGPPDEVPELVQRPLSHNLPKLGESAVL</sequence>
<gene>
    <name evidence="2" type="ORF">PLEPLA_LOCUS17067</name>
</gene>
<feature type="region of interest" description="Disordered" evidence="1">
    <location>
        <begin position="148"/>
        <end position="180"/>
    </location>
</feature>
<organism evidence="2 3">
    <name type="scientific">Pleuronectes platessa</name>
    <name type="common">European plaice</name>
    <dbReference type="NCBI Taxonomy" id="8262"/>
    <lineage>
        <taxon>Eukaryota</taxon>
        <taxon>Metazoa</taxon>
        <taxon>Chordata</taxon>
        <taxon>Craniata</taxon>
        <taxon>Vertebrata</taxon>
        <taxon>Euteleostomi</taxon>
        <taxon>Actinopterygii</taxon>
        <taxon>Neopterygii</taxon>
        <taxon>Teleostei</taxon>
        <taxon>Neoteleostei</taxon>
        <taxon>Acanthomorphata</taxon>
        <taxon>Carangaria</taxon>
        <taxon>Pleuronectiformes</taxon>
        <taxon>Pleuronectoidei</taxon>
        <taxon>Pleuronectidae</taxon>
        <taxon>Pleuronectes</taxon>
    </lineage>
</organism>
<dbReference type="EMBL" id="CADEAL010001112">
    <property type="protein sequence ID" value="CAB1429092.1"/>
    <property type="molecule type" value="Genomic_DNA"/>
</dbReference>
<feature type="compositionally biased region" description="Polar residues" evidence="1">
    <location>
        <begin position="17"/>
        <end position="28"/>
    </location>
</feature>
<comment type="caution">
    <text evidence="2">The sequence shown here is derived from an EMBL/GenBank/DDBJ whole genome shotgun (WGS) entry which is preliminary data.</text>
</comment>
<proteinExistence type="predicted"/>
<protein>
    <submittedName>
        <fullName evidence="2">Uncharacterized protein</fullName>
    </submittedName>
</protein>
<feature type="region of interest" description="Disordered" evidence="1">
    <location>
        <begin position="1"/>
        <end position="116"/>
    </location>
</feature>
<keyword evidence="3" id="KW-1185">Reference proteome</keyword>
<evidence type="ECO:0000256" key="1">
    <source>
        <dbReference type="SAM" id="MobiDB-lite"/>
    </source>
</evidence>